<protein>
    <recommendedName>
        <fullName evidence="1">DUF3447 domain-containing protein</fullName>
    </recommendedName>
</protein>
<dbReference type="InterPro" id="IPR002110">
    <property type="entry name" value="Ankyrin_rpt"/>
</dbReference>
<proteinExistence type="predicted"/>
<dbReference type="InterPro" id="IPR020683">
    <property type="entry name" value="DUF3447"/>
</dbReference>
<evidence type="ECO:0000259" key="1">
    <source>
        <dbReference type="Pfam" id="PF11929"/>
    </source>
</evidence>
<dbReference type="Gene3D" id="1.25.40.20">
    <property type="entry name" value="Ankyrin repeat-containing domain"/>
    <property type="match status" value="1"/>
</dbReference>
<keyword evidence="3" id="KW-1185">Reference proteome</keyword>
<dbReference type="SUPFAM" id="SSF48403">
    <property type="entry name" value="Ankyrin repeat"/>
    <property type="match status" value="1"/>
</dbReference>
<feature type="domain" description="DUF3447" evidence="1">
    <location>
        <begin position="251"/>
        <end position="322"/>
    </location>
</feature>
<reference evidence="2 3" key="1">
    <citation type="submission" date="2024-04" db="EMBL/GenBank/DDBJ databases">
        <title>Tritrichomonas musculus Genome.</title>
        <authorList>
            <person name="Alves-Ferreira E."/>
            <person name="Grigg M."/>
            <person name="Lorenzi H."/>
            <person name="Galac M."/>
        </authorList>
    </citation>
    <scope>NUCLEOTIDE SEQUENCE [LARGE SCALE GENOMIC DNA]</scope>
    <source>
        <strain evidence="2 3">EAF2021</strain>
    </source>
</reference>
<dbReference type="Pfam" id="PF11929">
    <property type="entry name" value="DUF3447"/>
    <property type="match status" value="1"/>
</dbReference>
<accession>A0ABR2JUC9</accession>
<evidence type="ECO:0000313" key="3">
    <source>
        <dbReference type="Proteomes" id="UP001470230"/>
    </source>
</evidence>
<dbReference type="PANTHER" id="PTHR24159">
    <property type="match status" value="1"/>
</dbReference>
<name>A0ABR2JUC9_9EUKA</name>
<gene>
    <name evidence="2" type="ORF">M9Y10_045121</name>
</gene>
<dbReference type="Proteomes" id="UP001470230">
    <property type="component" value="Unassembled WGS sequence"/>
</dbReference>
<comment type="caution">
    <text evidence="2">The sequence shown here is derived from an EMBL/GenBank/DDBJ whole genome shotgun (WGS) entry which is preliminary data.</text>
</comment>
<sequence>MKSKKYNSEEDFISKWEPYFQKVADLQNLLFSQSPDCDVNEFIPLIPDFFFQSKIQLIQLFSSICSLHFTRTNHRDFCSKLIETLLPRFLLFISKDELASMFEFQSKDLYLRFFELGIITVDEILEKLKLFQDEEYFLYFHDIIEEQSKSDFDILKNKYQKALNDNDLRDFKIRRKIGKNDTPIALSIREDDVDKCQTIMSSSNIGFNSRIPYSLYETLGTVNRKSNMPYLLEYAAFFGSIKCFKYFIMNNAPITEHLVSFAIFGGNVEIIHICENCHASLKLALRSSICCFRDDFYDYFQDAQDIEFTDSAVCCAIRNYNANAIIRCLRIIYKNPNICDDRGDYPILISSVKGYIDILFMLSSIKSIDFNVVDQNGDTSIALSADHHHILIFNILIEVKEVDVNNINSFGENLLVKLVEDNLIGLLQNTLNRNDIIVMNPNCHENEIYKAISFGNMDAIKLFFNHKKYKDEVTQINSLAFFIIVAAFNEMWNFVDYFLSKCQQLLNLRKIIDLFFEQNAGHEDINKALQEKIQKVANIDDDN</sequence>
<dbReference type="SMART" id="SM00248">
    <property type="entry name" value="ANK"/>
    <property type="match status" value="6"/>
</dbReference>
<dbReference type="EMBL" id="JAPFFF010000009">
    <property type="protein sequence ID" value="KAK8882479.1"/>
    <property type="molecule type" value="Genomic_DNA"/>
</dbReference>
<evidence type="ECO:0000313" key="2">
    <source>
        <dbReference type="EMBL" id="KAK8882479.1"/>
    </source>
</evidence>
<organism evidence="2 3">
    <name type="scientific">Tritrichomonas musculus</name>
    <dbReference type="NCBI Taxonomy" id="1915356"/>
    <lineage>
        <taxon>Eukaryota</taxon>
        <taxon>Metamonada</taxon>
        <taxon>Parabasalia</taxon>
        <taxon>Tritrichomonadida</taxon>
        <taxon>Tritrichomonadidae</taxon>
        <taxon>Tritrichomonas</taxon>
    </lineage>
</organism>
<dbReference type="PANTHER" id="PTHR24159:SF5">
    <property type="entry name" value="ANK_REP_REGION DOMAIN-CONTAINING PROTEIN"/>
    <property type="match status" value="1"/>
</dbReference>
<dbReference type="InterPro" id="IPR036770">
    <property type="entry name" value="Ankyrin_rpt-contain_sf"/>
</dbReference>